<gene>
    <name evidence="10" type="ORF">DNFV4_01923</name>
</gene>
<sequence>MTDHELVNRPLVKAWLWWALIWLTFFPIVGVLVSIKFHHPGFLDGISWLTFGRLRPVHVNGVIFGSFSTVFLGLLYYIVPRLCGVRMYKEAWGWWLLHAWNAFLVLGTVSLVLGYNMGLEAGEFEWPLNLLRFAVLGLITLQVLGTVFRRIERRFYVAMWYTTAALIWTVMNLILGNVLLPYTDDIAGVNSAAMHGLYIHYIVGLWITPAGLALIYYFLPLSAKNALFSHKLSLLGFWGLAFFYPFVGTHHYLYSPIPHWTQTISIVTSMLLIIPVWTVVANFFGTMFGRWGRVAGGGGADNYAAKFLMLGAVYYLLGCFQGSVEALRRLQELTHFNDFVIAHSHLTVFGTFVVWAVGSAYYVWPRVTGRQLWSDKLASWHLWLTVGGFTVMAVGLTAQGFVQGSMLEYGANFVDTVKEMKPWWVARTLGGVAMDVALLLMIINFYKTAAEGRPVEEGAAAPPPIETPVEVVAKGSWIESPSTVLLVAGFAFFFLAVGVQGVTPWLMAETRTASVEDTVTKAVIQVADYTPQELKGRQVYIREGCWYCHSQYVRPVTGESFRWGPVSQAGEYAYDRPHLFSTRRIGPDLTRVGRKFGDDWHAAHHWNPREVVPDSIMPAFPWLYEPAKDGAAPELNEEGKAMVAYLQKLGTGIGDWREGFVSTQVAAGQVLNANPQSQDELLALGKIVYERRCVGCHGVKGNGTGPSARFMDPRPRDFTKGIFKFRSTPGKDSLPTDLDLYSTVTHGLWGTAMPSWQEISDHERRAVVQYIKTFSDRWTEEAVPPPITIPPEPPITPASLETGKTLFIANCMLCHGNEGKGDGPMVPVLKDAWGQPLKPANFTLAAGLSGGVKLGHDGEHLFKTATTGVGGTPMPVFGEQLTPEEIWDIVHYVQSLRVKAHQAELVEAGLKDGDREQTRLRIWASLSTAARRGDLDQAVVQAAQKPQPETELVAESADEG</sequence>
<keyword evidence="2" id="KW-0679">Respiratory chain</keyword>
<evidence type="ECO:0000256" key="5">
    <source>
        <dbReference type="PROSITE-ProRule" id="PRU00433"/>
    </source>
</evidence>
<dbReference type="PROSITE" id="PS51007">
    <property type="entry name" value="CYTC"/>
    <property type="match status" value="2"/>
</dbReference>
<feature type="transmembrane region" description="Helical" evidence="7">
    <location>
        <begin position="232"/>
        <end position="254"/>
    </location>
</feature>
<keyword evidence="2" id="KW-0813">Transport</keyword>
<dbReference type="Pfam" id="PF00034">
    <property type="entry name" value="Cytochrom_C"/>
    <property type="match status" value="1"/>
</dbReference>
<feature type="domain" description="Cytochrome c" evidence="9">
    <location>
        <begin position="680"/>
        <end position="775"/>
    </location>
</feature>
<feature type="transmembrane region" description="Helical" evidence="7">
    <location>
        <begin position="57"/>
        <end position="79"/>
    </location>
</feature>
<feature type="transmembrane region" description="Helical" evidence="7">
    <location>
        <begin position="303"/>
        <end position="324"/>
    </location>
</feature>
<dbReference type="KEGG" id="nti:DNFV4_01923"/>
<feature type="transmembrane region" description="Helical" evidence="7">
    <location>
        <begin position="91"/>
        <end position="118"/>
    </location>
</feature>
<dbReference type="InterPro" id="IPR036909">
    <property type="entry name" value="Cyt_c-like_dom_sf"/>
</dbReference>
<evidence type="ECO:0000256" key="4">
    <source>
        <dbReference type="ARBA" id="ARBA00023004"/>
    </source>
</evidence>
<reference evidence="10" key="1">
    <citation type="submission" date="2022-10" db="EMBL/GenBank/DDBJ databases">
        <authorList>
            <person name="Koch H."/>
        </authorList>
    </citation>
    <scope>NUCLEOTIDE SEQUENCE</scope>
    <source>
        <strain evidence="10">DNF</strain>
    </source>
</reference>
<evidence type="ECO:0000256" key="7">
    <source>
        <dbReference type="SAM" id="Phobius"/>
    </source>
</evidence>
<dbReference type="GO" id="GO:0020037">
    <property type="term" value="F:heme binding"/>
    <property type="evidence" value="ECO:0007669"/>
    <property type="project" value="InterPro"/>
</dbReference>
<feature type="transmembrane region" description="Helical" evidence="7">
    <location>
        <begin position="344"/>
        <end position="364"/>
    </location>
</feature>
<dbReference type="InterPro" id="IPR003468">
    <property type="entry name" value="Cyt_c_oxidase_monohaem-su/FixO"/>
</dbReference>
<keyword evidence="7" id="KW-0812">Transmembrane</keyword>
<evidence type="ECO:0000256" key="6">
    <source>
        <dbReference type="SAM" id="MobiDB-lite"/>
    </source>
</evidence>
<dbReference type="Gene3D" id="1.20.210.10">
    <property type="entry name" value="Cytochrome c oxidase-like, subunit I domain"/>
    <property type="match status" value="1"/>
</dbReference>
<feature type="transmembrane region" description="Helical" evidence="7">
    <location>
        <begin position="155"/>
        <end position="178"/>
    </location>
</feature>
<dbReference type="Pfam" id="PF02433">
    <property type="entry name" value="FixO"/>
    <property type="match status" value="1"/>
</dbReference>
<dbReference type="Gene3D" id="1.10.760.10">
    <property type="entry name" value="Cytochrome c-like domain"/>
    <property type="match status" value="3"/>
</dbReference>
<feature type="transmembrane region" description="Helical" evidence="7">
    <location>
        <begin position="15"/>
        <end position="37"/>
    </location>
</feature>
<evidence type="ECO:0000256" key="2">
    <source>
        <dbReference type="ARBA" id="ARBA00022660"/>
    </source>
</evidence>
<keyword evidence="2" id="KW-0249">Electron transport</keyword>
<keyword evidence="7" id="KW-1133">Transmembrane helix</keyword>
<organism evidence="10 11">
    <name type="scientific">Nitrospira tepida</name>
    <dbReference type="NCBI Taxonomy" id="2973512"/>
    <lineage>
        <taxon>Bacteria</taxon>
        <taxon>Pseudomonadati</taxon>
        <taxon>Nitrospirota</taxon>
        <taxon>Nitrospiria</taxon>
        <taxon>Nitrospirales</taxon>
        <taxon>Nitrospiraceae</taxon>
        <taxon>Nitrospira</taxon>
    </lineage>
</organism>
<protein>
    <submittedName>
        <fullName evidence="10">Cytochrome c oxidase, fused subunits I, II, and III (Modular protein)</fullName>
    </submittedName>
</protein>
<feature type="domain" description="Cytochrome c" evidence="9">
    <location>
        <begin position="798"/>
        <end position="897"/>
    </location>
</feature>
<evidence type="ECO:0000259" key="9">
    <source>
        <dbReference type="PROSITE" id="PS51007"/>
    </source>
</evidence>
<dbReference type="PANTHER" id="PTHR10422:SF29">
    <property type="entry name" value="CYTOCHROME C OXIDASE SUBUNIT 1 HOMOLOG, BACTEROID"/>
    <property type="match status" value="1"/>
</dbReference>
<name>A0AA86MYX9_9BACT</name>
<evidence type="ECO:0000313" key="11">
    <source>
        <dbReference type="Proteomes" id="UP001179121"/>
    </source>
</evidence>
<dbReference type="InterPro" id="IPR000883">
    <property type="entry name" value="Cyt_C_Oxase_1"/>
</dbReference>
<dbReference type="GO" id="GO:0022904">
    <property type="term" value="P:respiratory electron transport chain"/>
    <property type="evidence" value="ECO:0007669"/>
    <property type="project" value="TreeGrafter"/>
</dbReference>
<keyword evidence="4 5" id="KW-0408">Iron</keyword>
<dbReference type="Pfam" id="PF00115">
    <property type="entry name" value="COX1"/>
    <property type="match status" value="1"/>
</dbReference>
<dbReference type="PROSITE" id="PS50855">
    <property type="entry name" value="COX1"/>
    <property type="match status" value="1"/>
</dbReference>
<feature type="domain" description="Cytochrome oxidase subunit I profile" evidence="8">
    <location>
        <begin position="1"/>
        <end position="465"/>
    </location>
</feature>
<keyword evidence="7" id="KW-0472">Membrane</keyword>
<evidence type="ECO:0000256" key="1">
    <source>
        <dbReference type="ARBA" id="ARBA00022617"/>
    </source>
</evidence>
<dbReference type="RefSeq" id="WP_289268413.1">
    <property type="nucleotide sequence ID" value="NZ_OX365700.1"/>
</dbReference>
<dbReference type="InterPro" id="IPR023616">
    <property type="entry name" value="Cyt_c_oxase-like_su1_dom"/>
</dbReference>
<dbReference type="GO" id="GO:0016020">
    <property type="term" value="C:membrane"/>
    <property type="evidence" value="ECO:0007669"/>
    <property type="project" value="InterPro"/>
</dbReference>
<proteinExistence type="predicted"/>
<dbReference type="Pfam" id="PF13442">
    <property type="entry name" value="Cytochrome_CBB3"/>
    <property type="match status" value="1"/>
</dbReference>
<feature type="transmembrane region" description="Helical" evidence="7">
    <location>
        <begin position="198"/>
        <end position="220"/>
    </location>
</feature>
<keyword evidence="1 5" id="KW-0349">Heme</keyword>
<keyword evidence="11" id="KW-1185">Reference proteome</keyword>
<evidence type="ECO:0000256" key="3">
    <source>
        <dbReference type="ARBA" id="ARBA00022723"/>
    </source>
</evidence>
<feature type="transmembrane region" description="Helical" evidence="7">
    <location>
        <begin position="380"/>
        <end position="402"/>
    </location>
</feature>
<feature type="transmembrane region" description="Helical" evidence="7">
    <location>
        <begin position="484"/>
        <end position="507"/>
    </location>
</feature>
<dbReference type="InterPro" id="IPR009056">
    <property type="entry name" value="Cyt_c-like_dom"/>
</dbReference>
<accession>A0AA86MYX9</accession>
<feature type="transmembrane region" description="Helical" evidence="7">
    <location>
        <begin position="266"/>
        <end position="291"/>
    </location>
</feature>
<evidence type="ECO:0000259" key="8">
    <source>
        <dbReference type="PROSITE" id="PS50855"/>
    </source>
</evidence>
<dbReference type="EMBL" id="OX365700">
    <property type="protein sequence ID" value="CAI4031502.1"/>
    <property type="molecule type" value="Genomic_DNA"/>
</dbReference>
<feature type="transmembrane region" description="Helical" evidence="7">
    <location>
        <begin position="130"/>
        <end position="148"/>
    </location>
</feature>
<dbReference type="Proteomes" id="UP001179121">
    <property type="component" value="Chromosome"/>
</dbReference>
<dbReference type="GO" id="GO:0015990">
    <property type="term" value="P:electron transport coupled proton transport"/>
    <property type="evidence" value="ECO:0007669"/>
    <property type="project" value="TreeGrafter"/>
</dbReference>
<dbReference type="PANTHER" id="PTHR10422">
    <property type="entry name" value="CYTOCHROME C OXIDASE SUBUNIT 1"/>
    <property type="match status" value="1"/>
</dbReference>
<dbReference type="InterPro" id="IPR036927">
    <property type="entry name" value="Cyt_c_oxase-like_su1_sf"/>
</dbReference>
<dbReference type="GO" id="GO:0046872">
    <property type="term" value="F:metal ion binding"/>
    <property type="evidence" value="ECO:0007669"/>
    <property type="project" value="UniProtKB-KW"/>
</dbReference>
<dbReference type="GO" id="GO:0009060">
    <property type="term" value="P:aerobic respiration"/>
    <property type="evidence" value="ECO:0007669"/>
    <property type="project" value="InterPro"/>
</dbReference>
<dbReference type="GO" id="GO:0004129">
    <property type="term" value="F:cytochrome-c oxidase activity"/>
    <property type="evidence" value="ECO:0007669"/>
    <property type="project" value="InterPro"/>
</dbReference>
<feature type="transmembrane region" description="Helical" evidence="7">
    <location>
        <begin position="422"/>
        <end position="443"/>
    </location>
</feature>
<dbReference type="AlphaFoldDB" id="A0AA86MYX9"/>
<dbReference type="SUPFAM" id="SSF81442">
    <property type="entry name" value="Cytochrome c oxidase subunit I-like"/>
    <property type="match status" value="1"/>
</dbReference>
<feature type="region of interest" description="Disordered" evidence="6">
    <location>
        <begin position="941"/>
        <end position="960"/>
    </location>
</feature>
<dbReference type="SUPFAM" id="SSF46626">
    <property type="entry name" value="Cytochrome c"/>
    <property type="match status" value="3"/>
</dbReference>
<evidence type="ECO:0000313" key="10">
    <source>
        <dbReference type="EMBL" id="CAI4031502.1"/>
    </source>
</evidence>
<keyword evidence="3 5" id="KW-0479">Metal-binding</keyword>